<evidence type="ECO:0008006" key="4">
    <source>
        <dbReference type="Google" id="ProtNLM"/>
    </source>
</evidence>
<dbReference type="AlphaFoldDB" id="A0A6A6DUB2"/>
<evidence type="ECO:0000313" key="2">
    <source>
        <dbReference type="EMBL" id="KAF2182633.1"/>
    </source>
</evidence>
<feature type="region of interest" description="Disordered" evidence="1">
    <location>
        <begin position="74"/>
        <end position="125"/>
    </location>
</feature>
<accession>A0A6A6DUB2</accession>
<evidence type="ECO:0000313" key="3">
    <source>
        <dbReference type="Proteomes" id="UP000800200"/>
    </source>
</evidence>
<feature type="compositionally biased region" description="Polar residues" evidence="1">
    <location>
        <begin position="78"/>
        <end position="89"/>
    </location>
</feature>
<sequence>MATKGKVTKITKDDQTSRRKRTKGVINKSHELGVKPSCKVFTFVLYTDVNQVHTYDSTGGEILNEVESVIDRLRHHPSNWQKSDPSSYGSKRLNKKSGRLEKSKGRITSQEMDEPRRPLRPAPVFDLKTLPMYSRGVKRIPGVEAVHDR</sequence>
<evidence type="ECO:0000256" key="1">
    <source>
        <dbReference type="SAM" id="MobiDB-lite"/>
    </source>
</evidence>
<reference evidence="2" key="1">
    <citation type="journal article" date="2020" name="Stud. Mycol.">
        <title>101 Dothideomycetes genomes: a test case for predicting lifestyles and emergence of pathogens.</title>
        <authorList>
            <person name="Haridas S."/>
            <person name="Albert R."/>
            <person name="Binder M."/>
            <person name="Bloem J."/>
            <person name="Labutti K."/>
            <person name="Salamov A."/>
            <person name="Andreopoulos B."/>
            <person name="Baker S."/>
            <person name="Barry K."/>
            <person name="Bills G."/>
            <person name="Bluhm B."/>
            <person name="Cannon C."/>
            <person name="Castanera R."/>
            <person name="Culley D."/>
            <person name="Daum C."/>
            <person name="Ezra D."/>
            <person name="Gonzalez J."/>
            <person name="Henrissat B."/>
            <person name="Kuo A."/>
            <person name="Liang C."/>
            <person name="Lipzen A."/>
            <person name="Lutzoni F."/>
            <person name="Magnuson J."/>
            <person name="Mondo S."/>
            <person name="Nolan M."/>
            <person name="Ohm R."/>
            <person name="Pangilinan J."/>
            <person name="Park H.-J."/>
            <person name="Ramirez L."/>
            <person name="Alfaro M."/>
            <person name="Sun H."/>
            <person name="Tritt A."/>
            <person name="Yoshinaga Y."/>
            <person name="Zwiers L.-H."/>
            <person name="Turgeon B."/>
            <person name="Goodwin S."/>
            <person name="Spatafora J."/>
            <person name="Crous P."/>
            <person name="Grigoriev I."/>
        </authorList>
    </citation>
    <scope>NUCLEOTIDE SEQUENCE</scope>
    <source>
        <strain evidence="2">CBS 207.26</strain>
    </source>
</reference>
<dbReference type="Proteomes" id="UP000800200">
    <property type="component" value="Unassembled WGS sequence"/>
</dbReference>
<dbReference type="EMBL" id="ML994647">
    <property type="protein sequence ID" value="KAF2182633.1"/>
    <property type="molecule type" value="Genomic_DNA"/>
</dbReference>
<protein>
    <recommendedName>
        <fullName evidence="4">MADS-box domain-containing protein</fullName>
    </recommendedName>
</protein>
<keyword evidence="3" id="KW-1185">Reference proteome</keyword>
<organism evidence="2 3">
    <name type="scientific">Zopfia rhizophila CBS 207.26</name>
    <dbReference type="NCBI Taxonomy" id="1314779"/>
    <lineage>
        <taxon>Eukaryota</taxon>
        <taxon>Fungi</taxon>
        <taxon>Dikarya</taxon>
        <taxon>Ascomycota</taxon>
        <taxon>Pezizomycotina</taxon>
        <taxon>Dothideomycetes</taxon>
        <taxon>Dothideomycetes incertae sedis</taxon>
        <taxon>Zopfiaceae</taxon>
        <taxon>Zopfia</taxon>
    </lineage>
</organism>
<dbReference type="OrthoDB" id="10387880at2759"/>
<gene>
    <name evidence="2" type="ORF">K469DRAFT_740268</name>
</gene>
<proteinExistence type="predicted"/>
<name>A0A6A6DUB2_9PEZI</name>
<feature type="region of interest" description="Disordered" evidence="1">
    <location>
        <begin position="1"/>
        <end position="28"/>
    </location>
</feature>